<reference evidence="1 2" key="1">
    <citation type="submission" date="2019-05" db="EMBL/GenBank/DDBJ databases">
        <authorList>
            <person name="Pankratov T."/>
            <person name="Grouzdev D."/>
        </authorList>
    </citation>
    <scope>NUCLEOTIDE SEQUENCE [LARGE SCALE GENOMIC DNA]</scope>
    <source>
        <strain evidence="1 2">KEBCLARHB70R</strain>
    </source>
</reference>
<dbReference type="EMBL" id="VCDI01000004">
    <property type="protein sequence ID" value="TLU72282.1"/>
    <property type="molecule type" value="Genomic_DNA"/>
</dbReference>
<dbReference type="OrthoDB" id="34459at2"/>
<sequence length="111" mass="12053">MASGYPVTPDGRYLVVRGRLWRRSDPHLPDHERARLVAELMSARRAKGVAIRAGDPAARAAARARVEAAKVALGERGPVWWTDGTPDLNRHMVANTSYSAWFTSTGNGDAG</sequence>
<protein>
    <submittedName>
        <fullName evidence="1">Uncharacterized protein</fullName>
    </submittedName>
</protein>
<accession>A0A5R9J409</accession>
<proteinExistence type="predicted"/>
<organism evidence="1 2">
    <name type="scientific">Lichenicoccus roseus</name>
    <dbReference type="NCBI Taxonomy" id="2683649"/>
    <lineage>
        <taxon>Bacteria</taxon>
        <taxon>Pseudomonadati</taxon>
        <taxon>Pseudomonadota</taxon>
        <taxon>Alphaproteobacteria</taxon>
        <taxon>Acetobacterales</taxon>
        <taxon>Acetobacteraceae</taxon>
        <taxon>Lichenicoccus</taxon>
    </lineage>
</organism>
<evidence type="ECO:0000313" key="2">
    <source>
        <dbReference type="Proteomes" id="UP000305654"/>
    </source>
</evidence>
<comment type="caution">
    <text evidence="1">The sequence shown here is derived from an EMBL/GenBank/DDBJ whole genome shotgun (WGS) entry which is preliminary data.</text>
</comment>
<dbReference type="Proteomes" id="UP000305654">
    <property type="component" value="Unassembled WGS sequence"/>
</dbReference>
<name>A0A5R9J409_9PROT</name>
<keyword evidence="2" id="KW-1185">Reference proteome</keyword>
<dbReference type="AlphaFoldDB" id="A0A5R9J409"/>
<evidence type="ECO:0000313" key="1">
    <source>
        <dbReference type="EMBL" id="TLU72282.1"/>
    </source>
</evidence>
<gene>
    <name evidence="1" type="ORF">FE263_14110</name>
</gene>